<accession>A0A4Y3R4D5</accession>
<evidence type="ECO:0000313" key="2">
    <source>
        <dbReference type="Proteomes" id="UP000319210"/>
    </source>
</evidence>
<reference evidence="1 2" key="1">
    <citation type="submission" date="2019-06" db="EMBL/GenBank/DDBJ databases">
        <title>Whole genome shotgun sequence of Streptomyces cacaoi subsp. cacaoi NBRC 12748.</title>
        <authorList>
            <person name="Hosoyama A."/>
            <person name="Uohara A."/>
            <person name="Ohji S."/>
            <person name="Ichikawa N."/>
        </authorList>
    </citation>
    <scope>NUCLEOTIDE SEQUENCE [LARGE SCALE GENOMIC DNA]</scope>
    <source>
        <strain evidence="1 2">NBRC 12748</strain>
    </source>
</reference>
<protein>
    <submittedName>
        <fullName evidence="1">Uncharacterized protein</fullName>
    </submittedName>
</protein>
<comment type="caution">
    <text evidence="1">The sequence shown here is derived from an EMBL/GenBank/DDBJ whole genome shotgun (WGS) entry which is preliminary data.</text>
</comment>
<dbReference type="Proteomes" id="UP000319210">
    <property type="component" value="Unassembled WGS sequence"/>
</dbReference>
<proteinExistence type="predicted"/>
<keyword evidence="2" id="KW-1185">Reference proteome</keyword>
<gene>
    <name evidence="1" type="ORF">SCA03_49630</name>
</gene>
<sequence length="93" mass="10336">MRQDPGVQTRLLQPGPQRARRTELLMAQFGMHMEVTTEGGQFSPERLGQPAGQFGKDSGGPACARLRYTVCGHLRCGWCRGQEFVHGPKSRHT</sequence>
<name>A0A4Y3R4D5_STRCI</name>
<evidence type="ECO:0000313" key="1">
    <source>
        <dbReference type="EMBL" id="GEB52412.1"/>
    </source>
</evidence>
<dbReference type="AlphaFoldDB" id="A0A4Y3R4D5"/>
<dbReference type="EMBL" id="BJMM01000031">
    <property type="protein sequence ID" value="GEB52412.1"/>
    <property type="molecule type" value="Genomic_DNA"/>
</dbReference>
<organism evidence="1 2">
    <name type="scientific">Streptomyces cacaoi</name>
    <dbReference type="NCBI Taxonomy" id="1898"/>
    <lineage>
        <taxon>Bacteria</taxon>
        <taxon>Bacillati</taxon>
        <taxon>Actinomycetota</taxon>
        <taxon>Actinomycetes</taxon>
        <taxon>Kitasatosporales</taxon>
        <taxon>Streptomycetaceae</taxon>
        <taxon>Streptomyces</taxon>
    </lineage>
</organism>